<gene>
    <name evidence="2" type="ORF">J1C56_10900</name>
</gene>
<protein>
    <submittedName>
        <fullName evidence="2">Uncharacterized protein</fullName>
    </submittedName>
</protein>
<proteinExistence type="predicted"/>
<dbReference type="RefSeq" id="WP_214388912.1">
    <property type="nucleotide sequence ID" value="NZ_JAFLWW010000003.1"/>
</dbReference>
<feature type="signal peptide" evidence="1">
    <location>
        <begin position="1"/>
        <end position="20"/>
    </location>
</feature>
<reference evidence="2" key="2">
    <citation type="submission" date="2021-03" db="EMBL/GenBank/DDBJ databases">
        <authorList>
            <person name="Artuso I."/>
            <person name="Turrini P."/>
            <person name="Pirolo M."/>
            <person name="Lugli G.A."/>
            <person name="Ventura M."/>
            <person name="Visca P."/>
        </authorList>
    </citation>
    <scope>NUCLEOTIDE SEQUENCE</scope>
    <source>
        <strain evidence="2">LMG 26462</strain>
    </source>
</reference>
<organism evidence="2 3">
    <name type="scientific">Aminobacter anthyllidis</name>
    <dbReference type="NCBI Taxonomy" id="1035067"/>
    <lineage>
        <taxon>Bacteria</taxon>
        <taxon>Pseudomonadati</taxon>
        <taxon>Pseudomonadota</taxon>
        <taxon>Alphaproteobacteria</taxon>
        <taxon>Hyphomicrobiales</taxon>
        <taxon>Phyllobacteriaceae</taxon>
        <taxon>Aminobacter</taxon>
    </lineage>
</organism>
<reference evidence="2" key="1">
    <citation type="journal article" date="2021" name="Microorganisms">
        <title>Phylogenomic Reconstruction and Metabolic Potential of the Genus Aminobacter.</title>
        <authorList>
            <person name="Artuso I."/>
            <person name="Turrini P."/>
            <person name="Pirolo M."/>
            <person name="Lugli G.A."/>
            <person name="Ventura M."/>
            <person name="Visca P."/>
        </authorList>
    </citation>
    <scope>NUCLEOTIDE SEQUENCE</scope>
    <source>
        <strain evidence="2">LMG 26462</strain>
    </source>
</reference>
<evidence type="ECO:0000313" key="3">
    <source>
        <dbReference type="Proteomes" id="UP001138921"/>
    </source>
</evidence>
<feature type="chain" id="PRO_5040875490" evidence="1">
    <location>
        <begin position="21"/>
        <end position="166"/>
    </location>
</feature>
<keyword evidence="3" id="KW-1185">Reference proteome</keyword>
<accession>A0A9X1AAL0</accession>
<dbReference type="Proteomes" id="UP001138921">
    <property type="component" value="Unassembled WGS sequence"/>
</dbReference>
<name>A0A9X1AAL0_9HYPH</name>
<evidence type="ECO:0000313" key="2">
    <source>
        <dbReference type="EMBL" id="MBT1156101.1"/>
    </source>
</evidence>
<evidence type="ECO:0000256" key="1">
    <source>
        <dbReference type="SAM" id="SignalP"/>
    </source>
</evidence>
<dbReference type="EMBL" id="JAFLWW010000003">
    <property type="protein sequence ID" value="MBT1156101.1"/>
    <property type="molecule type" value="Genomic_DNA"/>
</dbReference>
<dbReference type="AlphaFoldDB" id="A0A9X1AAL0"/>
<comment type="caution">
    <text evidence="2">The sequence shown here is derived from an EMBL/GenBank/DDBJ whole genome shotgun (WGS) entry which is preliminary data.</text>
</comment>
<sequence length="166" mass="17570">MTSAIMALLLAVFTFSAAIADEKDFIDTLSGNWHGSGQVRLNPGAMPLAVSCSLDSRADGAALNLDGACRAKVVFTRRIGVDLRASGTRYTGSYIGSRRGAARLVGIRTGDTLNLQIIWPDKGTGSRVASMRLASAGTGHMQIVTIEPHPQTGEKVITAKIELTRN</sequence>
<keyword evidence="1" id="KW-0732">Signal</keyword>